<dbReference type="Proteomes" id="UP001066276">
    <property type="component" value="Chromosome 2_1"/>
</dbReference>
<dbReference type="EMBL" id="JANPWB010000003">
    <property type="protein sequence ID" value="KAJ1204441.1"/>
    <property type="molecule type" value="Genomic_DNA"/>
</dbReference>
<feature type="region of interest" description="Disordered" evidence="1">
    <location>
        <begin position="22"/>
        <end position="80"/>
    </location>
</feature>
<name>A0AAV7VUI2_PLEWA</name>
<evidence type="ECO:0000313" key="2">
    <source>
        <dbReference type="EMBL" id="KAJ1204441.1"/>
    </source>
</evidence>
<protein>
    <submittedName>
        <fullName evidence="2">Uncharacterized protein</fullName>
    </submittedName>
</protein>
<accession>A0AAV7VUI2</accession>
<proteinExistence type="predicted"/>
<gene>
    <name evidence="2" type="ORF">NDU88_008219</name>
</gene>
<evidence type="ECO:0000313" key="3">
    <source>
        <dbReference type="Proteomes" id="UP001066276"/>
    </source>
</evidence>
<evidence type="ECO:0000256" key="1">
    <source>
        <dbReference type="SAM" id="MobiDB-lite"/>
    </source>
</evidence>
<reference evidence="2" key="1">
    <citation type="journal article" date="2022" name="bioRxiv">
        <title>Sequencing and chromosome-scale assembly of the giantPleurodeles waltlgenome.</title>
        <authorList>
            <person name="Brown T."/>
            <person name="Elewa A."/>
            <person name="Iarovenko S."/>
            <person name="Subramanian E."/>
            <person name="Araus A.J."/>
            <person name="Petzold A."/>
            <person name="Susuki M."/>
            <person name="Suzuki K.-i.T."/>
            <person name="Hayashi T."/>
            <person name="Toyoda A."/>
            <person name="Oliveira C."/>
            <person name="Osipova E."/>
            <person name="Leigh N.D."/>
            <person name="Simon A."/>
            <person name="Yun M.H."/>
        </authorList>
    </citation>
    <scope>NUCLEOTIDE SEQUENCE</scope>
    <source>
        <strain evidence="2">20211129_DDA</strain>
        <tissue evidence="2">Liver</tissue>
    </source>
</reference>
<dbReference type="AlphaFoldDB" id="A0AAV7VUI2"/>
<comment type="caution">
    <text evidence="2">The sequence shown here is derived from an EMBL/GenBank/DDBJ whole genome shotgun (WGS) entry which is preliminary data.</text>
</comment>
<organism evidence="2 3">
    <name type="scientific">Pleurodeles waltl</name>
    <name type="common">Iberian ribbed newt</name>
    <dbReference type="NCBI Taxonomy" id="8319"/>
    <lineage>
        <taxon>Eukaryota</taxon>
        <taxon>Metazoa</taxon>
        <taxon>Chordata</taxon>
        <taxon>Craniata</taxon>
        <taxon>Vertebrata</taxon>
        <taxon>Euteleostomi</taxon>
        <taxon>Amphibia</taxon>
        <taxon>Batrachia</taxon>
        <taxon>Caudata</taxon>
        <taxon>Salamandroidea</taxon>
        <taxon>Salamandridae</taxon>
        <taxon>Pleurodelinae</taxon>
        <taxon>Pleurodeles</taxon>
    </lineage>
</organism>
<sequence>MLDRSGSRARGLCGLGSCDERQAQAVRSTRPRCRGGPAVGHGKRCSGEPPTPGERQRDPESLGTRRGGGPGSLVRHCRDC</sequence>
<keyword evidence="3" id="KW-1185">Reference proteome</keyword>